<gene>
    <name evidence="6" type="ORF">QBC37DRAFT_391587</name>
</gene>
<evidence type="ECO:0000256" key="3">
    <source>
        <dbReference type="ARBA" id="ARBA00022679"/>
    </source>
</evidence>
<comment type="similarity">
    <text evidence="1">Belongs to the glycosyltransferase 25 family.</text>
</comment>
<feature type="region of interest" description="Disordered" evidence="4">
    <location>
        <begin position="178"/>
        <end position="214"/>
    </location>
</feature>
<evidence type="ECO:0000256" key="1">
    <source>
        <dbReference type="ARBA" id="ARBA00006721"/>
    </source>
</evidence>
<dbReference type="AlphaFoldDB" id="A0AAN6XXZ8"/>
<protein>
    <recommendedName>
        <fullName evidence="5">Glycosyl transferase family 25 domain-containing protein</fullName>
    </recommendedName>
</protein>
<accession>A0AAN6XXZ8</accession>
<dbReference type="PANTHER" id="PTHR10730">
    <property type="entry name" value="PROCOLLAGEN-LYSINE,2-OXOGLUTARATE 5-DIOXYGENASE/GLYCOSYLTRANSFERASE 25 FAMILY MEMBER"/>
    <property type="match status" value="1"/>
</dbReference>
<feature type="domain" description="Glycosyl transferase family 25" evidence="5">
    <location>
        <begin position="70"/>
        <end position="183"/>
    </location>
</feature>
<name>A0AAN6XXZ8_9PEZI</name>
<reference evidence="6" key="1">
    <citation type="journal article" date="2023" name="Mol. Phylogenet. Evol.">
        <title>Genome-scale phylogeny and comparative genomics of the fungal order Sordariales.</title>
        <authorList>
            <person name="Hensen N."/>
            <person name="Bonometti L."/>
            <person name="Westerberg I."/>
            <person name="Brannstrom I.O."/>
            <person name="Guillou S."/>
            <person name="Cros-Aarteil S."/>
            <person name="Calhoun S."/>
            <person name="Haridas S."/>
            <person name="Kuo A."/>
            <person name="Mondo S."/>
            <person name="Pangilinan J."/>
            <person name="Riley R."/>
            <person name="LaButti K."/>
            <person name="Andreopoulos B."/>
            <person name="Lipzen A."/>
            <person name="Chen C."/>
            <person name="Yan M."/>
            <person name="Daum C."/>
            <person name="Ng V."/>
            <person name="Clum A."/>
            <person name="Steindorff A."/>
            <person name="Ohm R.A."/>
            <person name="Martin F."/>
            <person name="Silar P."/>
            <person name="Natvig D.O."/>
            <person name="Lalanne C."/>
            <person name="Gautier V."/>
            <person name="Ament-Velasquez S.L."/>
            <person name="Kruys A."/>
            <person name="Hutchinson M.I."/>
            <person name="Powell A.J."/>
            <person name="Barry K."/>
            <person name="Miller A.N."/>
            <person name="Grigoriev I.V."/>
            <person name="Debuchy R."/>
            <person name="Gladieux P."/>
            <person name="Hiltunen Thoren M."/>
            <person name="Johannesson H."/>
        </authorList>
    </citation>
    <scope>NUCLEOTIDE SEQUENCE</scope>
    <source>
        <strain evidence="6">PSN293</strain>
    </source>
</reference>
<sequence length="459" mass="50725">MRKGSLKAVARMMGRPYRVAIICILFLLLTLNQLGYFLSPELHSLFPYQYVQTSRRAAAPEILNSTLGFEKVFVVNLPERTDRRDAMTLGTAVSNISVTWINGIMGSAVSSKVLPADSFDKTISRGNKGSWRAHMNALQTIIDQNLTSALIMEDDIDWDIRIKSQLQVFAQAARAFTQPAASESSNSARDSPKVPLAQAESFNPADATENTVVELPATRLPHKKLRPTSSPYGDDWDVLWLGHCGTEFPTKSKSEPKAKPKSPPPTRPNTGYTPKTNPEQVPLPLLRVTIPNDITVPQPQHLKPHPFALPDPLGEEYPPHTRIVHASSATICTQAYAVSQQGARKLLHQFGLLSLTAGWDLMLKDWCDGAYFDGYAYAQQQGKKRTRPPVCVTVQPPLFSHHYGKASASDIMSPGGGFLNRIGRGEMTPYIRYSVRLNMGKLVEGVRDLEGLVDQLPDN</sequence>
<dbReference type="InterPro" id="IPR050757">
    <property type="entry name" value="Collagen_mod_GT25"/>
</dbReference>
<dbReference type="GO" id="GO:0016740">
    <property type="term" value="F:transferase activity"/>
    <property type="evidence" value="ECO:0007669"/>
    <property type="project" value="UniProtKB-KW"/>
</dbReference>
<evidence type="ECO:0000259" key="5">
    <source>
        <dbReference type="Pfam" id="PF01755"/>
    </source>
</evidence>
<evidence type="ECO:0000313" key="6">
    <source>
        <dbReference type="EMBL" id="KAK4208999.1"/>
    </source>
</evidence>
<evidence type="ECO:0000256" key="4">
    <source>
        <dbReference type="SAM" id="MobiDB-lite"/>
    </source>
</evidence>
<dbReference type="PANTHER" id="PTHR10730:SF53">
    <property type="entry name" value="GLYCOSYLTRANSFERASE 25 FAMILY MEMBER"/>
    <property type="match status" value="1"/>
</dbReference>
<keyword evidence="3" id="KW-0808">Transferase</keyword>
<comment type="caution">
    <text evidence="6">The sequence shown here is derived from an EMBL/GenBank/DDBJ whole genome shotgun (WGS) entry which is preliminary data.</text>
</comment>
<reference evidence="6" key="2">
    <citation type="submission" date="2023-05" db="EMBL/GenBank/DDBJ databases">
        <authorList>
            <consortium name="Lawrence Berkeley National Laboratory"/>
            <person name="Steindorff A."/>
            <person name="Hensen N."/>
            <person name="Bonometti L."/>
            <person name="Westerberg I."/>
            <person name="Brannstrom I.O."/>
            <person name="Guillou S."/>
            <person name="Cros-Aarteil S."/>
            <person name="Calhoun S."/>
            <person name="Haridas S."/>
            <person name="Kuo A."/>
            <person name="Mondo S."/>
            <person name="Pangilinan J."/>
            <person name="Riley R."/>
            <person name="Labutti K."/>
            <person name="Andreopoulos B."/>
            <person name="Lipzen A."/>
            <person name="Chen C."/>
            <person name="Yanf M."/>
            <person name="Daum C."/>
            <person name="Ng V."/>
            <person name="Clum A."/>
            <person name="Ohm R."/>
            <person name="Martin F."/>
            <person name="Silar P."/>
            <person name="Natvig D."/>
            <person name="Lalanne C."/>
            <person name="Gautier V."/>
            <person name="Ament-Velasquez S.L."/>
            <person name="Kruys A."/>
            <person name="Hutchinson M.I."/>
            <person name="Powell A.J."/>
            <person name="Barry K."/>
            <person name="Miller A.N."/>
            <person name="Grigoriev I.V."/>
            <person name="Debuchy R."/>
            <person name="Gladieux P."/>
            <person name="Thoren M.H."/>
            <person name="Johannesson H."/>
        </authorList>
    </citation>
    <scope>NUCLEOTIDE SEQUENCE</scope>
    <source>
        <strain evidence="6">PSN293</strain>
    </source>
</reference>
<dbReference type="EMBL" id="MU858220">
    <property type="protein sequence ID" value="KAK4208999.1"/>
    <property type="molecule type" value="Genomic_DNA"/>
</dbReference>
<dbReference type="CDD" id="cd06532">
    <property type="entry name" value="Glyco_transf_25"/>
    <property type="match status" value="1"/>
</dbReference>
<proteinExistence type="inferred from homology"/>
<keyword evidence="7" id="KW-1185">Reference proteome</keyword>
<dbReference type="InterPro" id="IPR002654">
    <property type="entry name" value="Glyco_trans_25"/>
</dbReference>
<feature type="region of interest" description="Disordered" evidence="4">
    <location>
        <begin position="249"/>
        <end position="280"/>
    </location>
</feature>
<dbReference type="Pfam" id="PF01755">
    <property type="entry name" value="Glyco_transf_25"/>
    <property type="match status" value="1"/>
</dbReference>
<organism evidence="6 7">
    <name type="scientific">Rhypophila decipiens</name>
    <dbReference type="NCBI Taxonomy" id="261697"/>
    <lineage>
        <taxon>Eukaryota</taxon>
        <taxon>Fungi</taxon>
        <taxon>Dikarya</taxon>
        <taxon>Ascomycota</taxon>
        <taxon>Pezizomycotina</taxon>
        <taxon>Sordariomycetes</taxon>
        <taxon>Sordariomycetidae</taxon>
        <taxon>Sordariales</taxon>
        <taxon>Naviculisporaceae</taxon>
        <taxon>Rhypophila</taxon>
    </lineage>
</organism>
<dbReference type="Proteomes" id="UP001301769">
    <property type="component" value="Unassembled WGS sequence"/>
</dbReference>
<keyword evidence="2" id="KW-0328">Glycosyltransferase</keyword>
<evidence type="ECO:0000313" key="7">
    <source>
        <dbReference type="Proteomes" id="UP001301769"/>
    </source>
</evidence>
<evidence type="ECO:0000256" key="2">
    <source>
        <dbReference type="ARBA" id="ARBA00022676"/>
    </source>
</evidence>